<accession>A0A3M0AAL3</accession>
<dbReference type="OrthoDB" id="9773910at2"/>
<comment type="caution">
    <text evidence="1">The sequence shown here is derived from an EMBL/GenBank/DDBJ whole genome shotgun (WGS) entry which is preliminary data.</text>
</comment>
<dbReference type="PANTHER" id="PTHR43434">
    <property type="entry name" value="PHOSPHOGLYCOLATE PHOSPHATASE"/>
    <property type="match status" value="1"/>
</dbReference>
<dbReference type="NCBIfam" id="NF011564">
    <property type="entry name" value="PRK14988.1"/>
    <property type="match status" value="1"/>
</dbReference>
<dbReference type="Pfam" id="PF00702">
    <property type="entry name" value="Hydrolase"/>
    <property type="match status" value="1"/>
</dbReference>
<dbReference type="GO" id="GO:0008967">
    <property type="term" value="F:phosphoglycolate phosphatase activity"/>
    <property type="evidence" value="ECO:0007669"/>
    <property type="project" value="TreeGrafter"/>
</dbReference>
<dbReference type="PRINTS" id="PR00413">
    <property type="entry name" value="HADHALOGNASE"/>
</dbReference>
<dbReference type="SFLD" id="SFLDG01129">
    <property type="entry name" value="C1.5:_HAD__Beta-PGM__Phosphata"/>
    <property type="match status" value="1"/>
</dbReference>
<dbReference type="PANTHER" id="PTHR43434:SF3">
    <property type="entry name" value="GMP_IMP NUCLEOTIDASE YRFG"/>
    <property type="match status" value="1"/>
</dbReference>
<dbReference type="GO" id="GO:0006281">
    <property type="term" value="P:DNA repair"/>
    <property type="evidence" value="ECO:0007669"/>
    <property type="project" value="TreeGrafter"/>
</dbReference>
<dbReference type="InterPro" id="IPR023214">
    <property type="entry name" value="HAD_sf"/>
</dbReference>
<dbReference type="Gene3D" id="3.40.50.1000">
    <property type="entry name" value="HAD superfamily/HAD-like"/>
    <property type="match status" value="1"/>
</dbReference>
<proteinExistence type="predicted"/>
<organism evidence="1 2">
    <name type="scientific">Umboniibacter marinipuniceus</name>
    <dbReference type="NCBI Taxonomy" id="569599"/>
    <lineage>
        <taxon>Bacteria</taxon>
        <taxon>Pseudomonadati</taxon>
        <taxon>Pseudomonadota</taxon>
        <taxon>Gammaproteobacteria</taxon>
        <taxon>Cellvibrionales</taxon>
        <taxon>Cellvibrionaceae</taxon>
        <taxon>Umboniibacter</taxon>
    </lineage>
</organism>
<gene>
    <name evidence="1" type="ORF">DFR27_0141</name>
</gene>
<protein>
    <submittedName>
        <fullName evidence="1">Putative hydrolase of the HAD superfamily</fullName>
    </submittedName>
</protein>
<dbReference type="EMBL" id="REFJ01000001">
    <property type="protein sequence ID" value="RMA82193.1"/>
    <property type="molecule type" value="Genomic_DNA"/>
</dbReference>
<name>A0A3M0AAL3_9GAMM</name>
<dbReference type="AlphaFoldDB" id="A0A3M0AAL3"/>
<dbReference type="CDD" id="cd01427">
    <property type="entry name" value="HAD_like"/>
    <property type="match status" value="1"/>
</dbReference>
<keyword evidence="2" id="KW-1185">Reference proteome</keyword>
<dbReference type="RefSeq" id="WP_121875540.1">
    <property type="nucleotide sequence ID" value="NZ_REFJ01000001.1"/>
</dbReference>
<dbReference type="InterPro" id="IPR036412">
    <property type="entry name" value="HAD-like_sf"/>
</dbReference>
<dbReference type="InterPro" id="IPR006439">
    <property type="entry name" value="HAD-SF_hydro_IA"/>
</dbReference>
<dbReference type="NCBIfam" id="TIGR01509">
    <property type="entry name" value="HAD-SF-IA-v3"/>
    <property type="match status" value="1"/>
</dbReference>
<dbReference type="GO" id="GO:0005829">
    <property type="term" value="C:cytosol"/>
    <property type="evidence" value="ECO:0007669"/>
    <property type="project" value="TreeGrafter"/>
</dbReference>
<evidence type="ECO:0000313" key="2">
    <source>
        <dbReference type="Proteomes" id="UP000267187"/>
    </source>
</evidence>
<dbReference type="InterPro" id="IPR050155">
    <property type="entry name" value="HAD-like_hydrolase_sf"/>
</dbReference>
<evidence type="ECO:0000313" key="1">
    <source>
        <dbReference type="EMBL" id="RMA82193.1"/>
    </source>
</evidence>
<dbReference type="SFLD" id="SFLDS00003">
    <property type="entry name" value="Haloacid_Dehalogenase"/>
    <property type="match status" value="1"/>
</dbReference>
<keyword evidence="1" id="KW-0378">Hydrolase</keyword>
<sequence>MIPDWDKIDTVLLDMDGTLLDLSFDMYFWGQLIPEAYADKHGISFEDAYRHLEPIFMGEQGNLAWYCLDYWTNALDMPVAEMKRAVKDRIGERPGTQAFLSWLKEQGKTIVMATNAHRETLSIKLAEVDIEHYFDALVSSHDFGHPKEDQAFWEALIKQQGFNRERTLFVDDSFAVLTSAEQFGIGHLLCITQPSSEHPARDVTQWPAVNYLDEALPNG</sequence>
<dbReference type="SUPFAM" id="SSF56784">
    <property type="entry name" value="HAD-like"/>
    <property type="match status" value="1"/>
</dbReference>
<dbReference type="Proteomes" id="UP000267187">
    <property type="component" value="Unassembled WGS sequence"/>
</dbReference>
<reference evidence="1 2" key="1">
    <citation type="submission" date="2018-10" db="EMBL/GenBank/DDBJ databases">
        <title>Genomic Encyclopedia of Type Strains, Phase IV (KMG-IV): sequencing the most valuable type-strain genomes for metagenomic binning, comparative biology and taxonomic classification.</title>
        <authorList>
            <person name="Goeker M."/>
        </authorList>
    </citation>
    <scope>NUCLEOTIDE SEQUENCE [LARGE SCALE GENOMIC DNA]</scope>
    <source>
        <strain evidence="1 2">DSM 25080</strain>
    </source>
</reference>